<dbReference type="PANTHER" id="PTHR30244">
    <property type="entry name" value="TRANSAMINASE"/>
    <property type="match status" value="1"/>
</dbReference>
<evidence type="ECO:0000313" key="3">
    <source>
        <dbReference type="Proteomes" id="UP000001589"/>
    </source>
</evidence>
<gene>
    <name evidence="2" type="ordered locus">P9515_07591</name>
</gene>
<keyword evidence="1" id="KW-0663">Pyridoxal phosphate</keyword>
<accession>A2BW07</accession>
<dbReference type="InterPro" id="IPR015422">
    <property type="entry name" value="PyrdxlP-dep_Trfase_small"/>
</dbReference>
<dbReference type="OrthoDB" id="9810913at2"/>
<protein>
    <submittedName>
        <fullName evidence="2">NDP-hexose 3,4-dehydratase</fullName>
    </submittedName>
</protein>
<dbReference type="GO" id="GO:0030170">
    <property type="term" value="F:pyridoxal phosphate binding"/>
    <property type="evidence" value="ECO:0007669"/>
    <property type="project" value="TreeGrafter"/>
</dbReference>
<dbReference type="Gene3D" id="3.90.1150.10">
    <property type="entry name" value="Aspartate Aminotransferase, domain 1"/>
    <property type="match status" value="1"/>
</dbReference>
<organism evidence="2 3">
    <name type="scientific">Prochlorococcus marinus (strain MIT 9515)</name>
    <dbReference type="NCBI Taxonomy" id="167542"/>
    <lineage>
        <taxon>Bacteria</taxon>
        <taxon>Bacillati</taxon>
        <taxon>Cyanobacteriota</taxon>
        <taxon>Cyanophyceae</taxon>
        <taxon>Synechococcales</taxon>
        <taxon>Prochlorococcaceae</taxon>
        <taxon>Prochlorococcus</taxon>
    </lineage>
</organism>
<dbReference type="RefSeq" id="WP_011820073.1">
    <property type="nucleotide sequence ID" value="NC_008817.1"/>
</dbReference>
<dbReference type="InterPro" id="IPR015421">
    <property type="entry name" value="PyrdxlP-dep_Trfase_major"/>
</dbReference>
<proteinExistence type="inferred from homology"/>
<dbReference type="GeneID" id="60202161"/>
<dbReference type="InterPro" id="IPR000653">
    <property type="entry name" value="DegT/StrS_aminotransferase"/>
</dbReference>
<dbReference type="SUPFAM" id="SSF53383">
    <property type="entry name" value="PLP-dependent transferases"/>
    <property type="match status" value="1"/>
</dbReference>
<dbReference type="EMBL" id="CP000552">
    <property type="protein sequence ID" value="ABM71968.1"/>
    <property type="molecule type" value="Genomic_DNA"/>
</dbReference>
<dbReference type="InterPro" id="IPR015424">
    <property type="entry name" value="PyrdxlP-dep_Trfase"/>
</dbReference>
<dbReference type="GO" id="GO:0000271">
    <property type="term" value="P:polysaccharide biosynthetic process"/>
    <property type="evidence" value="ECO:0007669"/>
    <property type="project" value="TreeGrafter"/>
</dbReference>
<name>A2BW07_PROM5</name>
<dbReference type="PIRSF" id="PIRSF000390">
    <property type="entry name" value="PLP_StrS"/>
    <property type="match status" value="1"/>
</dbReference>
<evidence type="ECO:0000256" key="1">
    <source>
        <dbReference type="RuleBase" id="RU004508"/>
    </source>
</evidence>
<dbReference type="HOGENOM" id="CLU_033332_5_0_3"/>
<sequence>MEVEKISYAKTVYGKEEINAVIKCLNESTQMGKYAREFEKNIANLFSKKYCAYLNSGSSGLFLCIDALDFPEGSEVITPALTFSTTVGCLIKNNLIPSFVDVEPLTFCIDADKIEDQITQKTVAILAPNLLGNLCDWPKIREIANKHNLIVIEDSADTIGSTIDNVNTGRYTDISITSFYGSHIINCAGNGGAIALNDERTFKKVKLLRSWGRSSSLFDESNSESIENRFNIDLDGIEYDSKFVFEMVGYNLEGSEIGAAFGLEQLKKLSQNIQTRNKNFIRQQEFFSKYHNYFSTPKELPNSKTAWLAYPILIKENAPFSRRDLQIYLEKNEIQTRVVFTGNVLRQPMCKGIKKKIDKRGYHNSDNVMKNGVLLPVHHGLSESMFIRLHETIEDFLKMNKCYAL</sequence>
<reference evidence="2 3" key="1">
    <citation type="journal article" date="2007" name="PLoS Genet.">
        <title>Patterns and implications of gene gain and loss in the evolution of Prochlorococcus.</title>
        <authorList>
            <person name="Kettler G.C."/>
            <person name="Martiny A.C."/>
            <person name="Huang K."/>
            <person name="Zucker J."/>
            <person name="Coleman M.L."/>
            <person name="Rodrigue S."/>
            <person name="Chen F."/>
            <person name="Lapidus A."/>
            <person name="Ferriera S."/>
            <person name="Johnson J."/>
            <person name="Steglich C."/>
            <person name="Church G.M."/>
            <person name="Richardson P."/>
            <person name="Chisholm S.W."/>
        </authorList>
    </citation>
    <scope>NUCLEOTIDE SEQUENCE [LARGE SCALE GENOMIC DNA]</scope>
    <source>
        <strain evidence="2 3">MIT 9515</strain>
    </source>
</reference>
<dbReference type="eggNOG" id="COG0399">
    <property type="taxonomic scope" value="Bacteria"/>
</dbReference>
<dbReference type="CDD" id="cd00616">
    <property type="entry name" value="AHBA_syn"/>
    <property type="match status" value="1"/>
</dbReference>
<dbReference type="Gene3D" id="3.40.640.10">
    <property type="entry name" value="Type I PLP-dependent aspartate aminotransferase-like (Major domain)"/>
    <property type="match status" value="1"/>
</dbReference>
<dbReference type="Pfam" id="PF01041">
    <property type="entry name" value="DegT_DnrJ_EryC1"/>
    <property type="match status" value="1"/>
</dbReference>
<dbReference type="AlphaFoldDB" id="A2BW07"/>
<dbReference type="Proteomes" id="UP000001589">
    <property type="component" value="Chromosome"/>
</dbReference>
<comment type="similarity">
    <text evidence="1">Belongs to the DegT/DnrJ/EryC1 family.</text>
</comment>
<dbReference type="GO" id="GO:0008483">
    <property type="term" value="F:transaminase activity"/>
    <property type="evidence" value="ECO:0007669"/>
    <property type="project" value="TreeGrafter"/>
</dbReference>
<evidence type="ECO:0000313" key="2">
    <source>
        <dbReference type="EMBL" id="ABM71968.1"/>
    </source>
</evidence>
<dbReference type="KEGG" id="pmc:P9515_07591"/>
<dbReference type="PANTHER" id="PTHR30244:SF34">
    <property type="entry name" value="DTDP-4-AMINO-4,6-DIDEOXYGALACTOSE TRANSAMINASE"/>
    <property type="match status" value="1"/>
</dbReference>
<dbReference type="STRING" id="167542.P9515_07591"/>